<dbReference type="InterPro" id="IPR050873">
    <property type="entry name" value="V-ATPase_V0D/AC39_subunit"/>
</dbReference>
<comment type="caution">
    <text evidence="3">The sequence shown here is derived from an EMBL/GenBank/DDBJ whole genome shotgun (WGS) entry which is preliminary data.</text>
</comment>
<dbReference type="GO" id="GO:0046961">
    <property type="term" value="F:proton-transporting ATPase activity, rotational mechanism"/>
    <property type="evidence" value="ECO:0007669"/>
    <property type="project" value="InterPro"/>
</dbReference>
<reference evidence="3" key="2">
    <citation type="submission" date="2021-04" db="EMBL/GenBank/DDBJ databases">
        <authorList>
            <person name="Gilroy R."/>
        </authorList>
    </citation>
    <scope>NUCLEOTIDE SEQUENCE</scope>
    <source>
        <strain evidence="3">Gambia11-129</strain>
    </source>
</reference>
<protein>
    <submittedName>
        <fullName evidence="3">V-type ATPase subunit</fullName>
    </submittedName>
</protein>
<proteinExistence type="predicted"/>
<dbReference type="Pfam" id="PF01992">
    <property type="entry name" value="vATP-synt_AC39"/>
    <property type="match status" value="1"/>
</dbReference>
<evidence type="ECO:0000256" key="2">
    <source>
        <dbReference type="ARBA" id="ARBA00023065"/>
    </source>
</evidence>
<dbReference type="Gene3D" id="1.10.132.50">
    <property type="entry name" value="ATP synthase (C/AC39) subunit, domain 3"/>
    <property type="match status" value="2"/>
</dbReference>
<gene>
    <name evidence="3" type="ORF">IAB12_04585</name>
</gene>
<sequence length="363" mass="42433">MSRVSEYAFINARLRAKIGEINSSSLIERMIKAPNLVEAVSQLKDTKYSALVPLYSKNGDIEALELALLSLEIEEHRSIAASLGEKESAFVYVLLEKVEADNLKSAIRLWYSNVVRHHQINSRASYLYQKKIVHDIDYQRIINTTGYDNVLEALKDTPYYSVFSSYDINRIADEGLFRLEIDLDHLYFSRLFSAIDTLSGEDRKISYSLYSVDVDLKNILLFIRYSSYHHLVSSSLEAVMIPYGYVYEEIEKKRLFDKENFTEDMRNIVRRKYPLLMDDIMSVRKNDDDMTNRDENARHILMMENFLGNTRKKEFSRILLGKPFSIGITLAYLFLYKDEDRMIRSILSSKFYNVEQSRIREAL</sequence>
<dbReference type="InterPro" id="IPR044911">
    <property type="entry name" value="V-type_ATPase_csu/dsu_dom_3"/>
</dbReference>
<dbReference type="PANTHER" id="PTHR38682:SF1">
    <property type="entry name" value="V-TYPE ATP SYNTHASE SUBUNIT C"/>
    <property type="match status" value="1"/>
</dbReference>
<organism evidence="3 4">
    <name type="scientific">Candidatus Ornithospirochaeta avicola</name>
    <dbReference type="NCBI Taxonomy" id="2840896"/>
    <lineage>
        <taxon>Bacteria</taxon>
        <taxon>Pseudomonadati</taxon>
        <taxon>Spirochaetota</taxon>
        <taxon>Spirochaetia</taxon>
        <taxon>Spirochaetales</taxon>
        <taxon>Spirochaetaceae</taxon>
        <taxon>Spirochaetaceae incertae sedis</taxon>
        <taxon>Candidatus Ornithospirochaeta</taxon>
    </lineage>
</organism>
<dbReference type="InterPro" id="IPR036079">
    <property type="entry name" value="ATPase_csu/dsu_sf"/>
</dbReference>
<dbReference type="Proteomes" id="UP000823936">
    <property type="component" value="Unassembled WGS sequence"/>
</dbReference>
<accession>A0A9D1PT12</accession>
<dbReference type="AlphaFoldDB" id="A0A9D1PT12"/>
<dbReference type="SUPFAM" id="SSF103486">
    <property type="entry name" value="V-type ATP synthase subunit C"/>
    <property type="match status" value="1"/>
</dbReference>
<evidence type="ECO:0000256" key="1">
    <source>
        <dbReference type="ARBA" id="ARBA00022448"/>
    </source>
</evidence>
<dbReference type="PANTHER" id="PTHR38682">
    <property type="entry name" value="V-TYPE ATP SYNTHASE SUBUNIT C"/>
    <property type="match status" value="1"/>
</dbReference>
<dbReference type="InterPro" id="IPR002843">
    <property type="entry name" value="ATPase_V0-cplx_csu/dsu"/>
</dbReference>
<keyword evidence="1" id="KW-0813">Transport</keyword>
<evidence type="ECO:0000313" key="3">
    <source>
        <dbReference type="EMBL" id="HIV99034.1"/>
    </source>
</evidence>
<keyword evidence="2" id="KW-0406">Ion transport</keyword>
<name>A0A9D1PT12_9SPIO</name>
<dbReference type="EMBL" id="DXHU01000017">
    <property type="protein sequence ID" value="HIV99034.1"/>
    <property type="molecule type" value="Genomic_DNA"/>
</dbReference>
<evidence type="ECO:0000313" key="4">
    <source>
        <dbReference type="Proteomes" id="UP000823936"/>
    </source>
</evidence>
<reference evidence="3" key="1">
    <citation type="journal article" date="2021" name="PeerJ">
        <title>Extensive microbial diversity within the chicken gut microbiome revealed by metagenomics and culture.</title>
        <authorList>
            <person name="Gilroy R."/>
            <person name="Ravi A."/>
            <person name="Getino M."/>
            <person name="Pursley I."/>
            <person name="Horton D.L."/>
            <person name="Alikhan N.F."/>
            <person name="Baker D."/>
            <person name="Gharbi K."/>
            <person name="Hall N."/>
            <person name="Watson M."/>
            <person name="Adriaenssens E.M."/>
            <person name="Foster-Nyarko E."/>
            <person name="Jarju S."/>
            <person name="Secka A."/>
            <person name="Antonio M."/>
            <person name="Oren A."/>
            <person name="Chaudhuri R.R."/>
            <person name="La Ragione R."/>
            <person name="Hildebrand F."/>
            <person name="Pallen M.J."/>
        </authorList>
    </citation>
    <scope>NUCLEOTIDE SEQUENCE</scope>
    <source>
        <strain evidence="3">Gambia11-129</strain>
    </source>
</reference>